<dbReference type="EMBL" id="BKCJ011300035">
    <property type="protein sequence ID" value="GFD17404.1"/>
    <property type="molecule type" value="Genomic_DNA"/>
</dbReference>
<feature type="non-terminal residue" evidence="1">
    <location>
        <position position="169"/>
    </location>
</feature>
<evidence type="ECO:0000313" key="1">
    <source>
        <dbReference type="EMBL" id="GFD17404.1"/>
    </source>
</evidence>
<dbReference type="AlphaFoldDB" id="A0A699UCF2"/>
<gene>
    <name evidence="1" type="ORF">Tci_889373</name>
</gene>
<proteinExistence type="predicted"/>
<accession>A0A699UCF2</accession>
<reference evidence="1" key="1">
    <citation type="journal article" date="2019" name="Sci. Rep.">
        <title>Draft genome of Tanacetum cinerariifolium, the natural source of mosquito coil.</title>
        <authorList>
            <person name="Yamashiro T."/>
            <person name="Shiraishi A."/>
            <person name="Satake H."/>
            <person name="Nakayama K."/>
        </authorList>
    </citation>
    <scope>NUCLEOTIDE SEQUENCE</scope>
</reference>
<name>A0A699UCF2_TANCI</name>
<comment type="caution">
    <text evidence="1">The sequence shown here is derived from an EMBL/GenBank/DDBJ whole genome shotgun (WGS) entry which is preliminary data.</text>
</comment>
<protein>
    <submittedName>
        <fullName evidence="1">Uncharacterized protein</fullName>
    </submittedName>
</protein>
<sequence>MSERVFSPQPVTQYNPITGEVRKESEKAAVVKKNFVLNKSKVAAVVSEKSTVINESVVKSIEKSTVVKDMYVMSKVGISNVLAVVSEKSVVDDNPKVSKVSDESNKSAVVAPVIDNKSVKASSVVADKPSSVDGDKVDVVKDKVDVVADKASDALKNKLNGKGKKLVVG</sequence>
<organism evidence="1">
    <name type="scientific">Tanacetum cinerariifolium</name>
    <name type="common">Dalmatian daisy</name>
    <name type="synonym">Chrysanthemum cinerariifolium</name>
    <dbReference type="NCBI Taxonomy" id="118510"/>
    <lineage>
        <taxon>Eukaryota</taxon>
        <taxon>Viridiplantae</taxon>
        <taxon>Streptophyta</taxon>
        <taxon>Embryophyta</taxon>
        <taxon>Tracheophyta</taxon>
        <taxon>Spermatophyta</taxon>
        <taxon>Magnoliopsida</taxon>
        <taxon>eudicotyledons</taxon>
        <taxon>Gunneridae</taxon>
        <taxon>Pentapetalae</taxon>
        <taxon>asterids</taxon>
        <taxon>campanulids</taxon>
        <taxon>Asterales</taxon>
        <taxon>Asteraceae</taxon>
        <taxon>Asteroideae</taxon>
        <taxon>Anthemideae</taxon>
        <taxon>Anthemidinae</taxon>
        <taxon>Tanacetum</taxon>
    </lineage>
</organism>